<keyword evidence="4 5" id="KW-0720">Serine protease</keyword>
<evidence type="ECO:0008006" key="11">
    <source>
        <dbReference type="Google" id="ProtNLM"/>
    </source>
</evidence>
<comment type="caution">
    <text evidence="9">The sequence shown here is derived from an EMBL/GenBank/DDBJ whole genome shotgun (WGS) entry which is preliminary data.</text>
</comment>
<protein>
    <recommendedName>
        <fullName evidence="11">Peptidase S8/S53 domain-containing protein</fullName>
    </recommendedName>
</protein>
<evidence type="ECO:0000259" key="7">
    <source>
        <dbReference type="Pfam" id="PF00082"/>
    </source>
</evidence>
<dbReference type="PROSITE" id="PS51892">
    <property type="entry name" value="SUBTILASE"/>
    <property type="match status" value="1"/>
</dbReference>
<dbReference type="InterPro" id="IPR023828">
    <property type="entry name" value="Peptidase_S8_Ser-AS"/>
</dbReference>
<name>A0AAE0TS88_9PEZI</name>
<dbReference type="GO" id="GO:0006508">
    <property type="term" value="P:proteolysis"/>
    <property type="evidence" value="ECO:0007669"/>
    <property type="project" value="UniProtKB-KW"/>
</dbReference>
<dbReference type="EMBL" id="JAUTXT010000031">
    <property type="protein sequence ID" value="KAK3672611.1"/>
    <property type="molecule type" value="Genomic_DNA"/>
</dbReference>
<evidence type="ECO:0000313" key="10">
    <source>
        <dbReference type="Proteomes" id="UP001274830"/>
    </source>
</evidence>
<feature type="domain" description="DUF7580" evidence="8">
    <location>
        <begin position="180"/>
        <end position="453"/>
    </location>
</feature>
<dbReference type="Gene3D" id="3.40.50.200">
    <property type="entry name" value="Peptidase S8/S53 domain"/>
    <property type="match status" value="1"/>
</dbReference>
<keyword evidence="10" id="KW-1185">Reference proteome</keyword>
<dbReference type="PANTHER" id="PTHR43399">
    <property type="entry name" value="SUBTILISIN-RELATED"/>
    <property type="match status" value="1"/>
</dbReference>
<keyword evidence="3 5" id="KW-0378">Hydrolase</keyword>
<feature type="active site" description="Charge relay system" evidence="5">
    <location>
        <position position="652"/>
    </location>
</feature>
<dbReference type="InterPro" id="IPR036852">
    <property type="entry name" value="Peptidase_S8/S53_dom_sf"/>
</dbReference>
<feature type="active site" description="Charge relay system" evidence="5">
    <location>
        <position position="808"/>
    </location>
</feature>
<keyword evidence="2 5" id="KW-0645">Protease</keyword>
<gene>
    <name evidence="9" type="ORF">LTR78_007423</name>
</gene>
<proteinExistence type="inferred from homology"/>
<dbReference type="PANTHER" id="PTHR43399:SF4">
    <property type="entry name" value="CELL WALL-ASSOCIATED PROTEASE"/>
    <property type="match status" value="1"/>
</dbReference>
<feature type="active site" description="Charge relay system" evidence="5">
    <location>
        <position position="620"/>
    </location>
</feature>
<evidence type="ECO:0000259" key="8">
    <source>
        <dbReference type="Pfam" id="PF24476"/>
    </source>
</evidence>
<dbReference type="InterPro" id="IPR056002">
    <property type="entry name" value="DUF7580"/>
</dbReference>
<dbReference type="SUPFAM" id="SSF52743">
    <property type="entry name" value="Subtilisin-like"/>
    <property type="match status" value="1"/>
</dbReference>
<dbReference type="InterPro" id="IPR000209">
    <property type="entry name" value="Peptidase_S8/S53_dom"/>
</dbReference>
<feature type="domain" description="Peptidase S8/S53" evidence="7">
    <location>
        <begin position="613"/>
        <end position="829"/>
    </location>
</feature>
<dbReference type="InterPro" id="IPR051048">
    <property type="entry name" value="Peptidase_S8/S53_subtilisin"/>
</dbReference>
<reference evidence="9" key="1">
    <citation type="submission" date="2023-07" db="EMBL/GenBank/DDBJ databases">
        <title>Black Yeasts Isolated from many extreme environments.</title>
        <authorList>
            <person name="Coleine C."/>
            <person name="Stajich J.E."/>
            <person name="Selbmann L."/>
        </authorList>
    </citation>
    <scope>NUCLEOTIDE SEQUENCE</scope>
    <source>
        <strain evidence="9">CCFEE 5485</strain>
    </source>
</reference>
<evidence type="ECO:0000256" key="2">
    <source>
        <dbReference type="ARBA" id="ARBA00022670"/>
    </source>
</evidence>
<dbReference type="PRINTS" id="PR00723">
    <property type="entry name" value="SUBTILISIN"/>
</dbReference>
<dbReference type="InterPro" id="IPR015500">
    <property type="entry name" value="Peptidase_S8_subtilisin-rel"/>
</dbReference>
<dbReference type="Pfam" id="PF00082">
    <property type="entry name" value="Peptidase_S8"/>
    <property type="match status" value="1"/>
</dbReference>
<sequence length="901" mass="100223">MASLQGDAVLERRVVLLRAILDTFASAAAKRYEHAKVARHPTKIRMFWGDITQQYQLILEGQWSRLCPKNNELLIGLLGALESIFRGGTVSIAEECINASFPRLETLRQIINGVLANDTAGLSHLLRALDEQPAQSSRTNLMEHLRQLADVLAGDEQQSIEAESTVFPQVRRRLAPFLLNMLAVVSNHWTCKCALPHRAALFMCTHRHVAEEDSTVTIHGLLSTKANEIGWHATSMNVDTKRSQVRTRFDLPASTSIPTRRKIRDLCSTIENSATQTLKLDLDGRKLLQLMSSAKDNSSPPDMELVSLANGLFALQETELGIAGKLCLCIVLSYSMLDFCGEPWFPAGWTNSGIHFFQDNKVLRLRPMLVTPVQPARDTLSTNSVVMPSLLLSHAALMMEIYRQSPLSKYELTRAAENRITYRAFLRSSLQDTNWDVHERFKQAVQSCLDISEMEWVCGDAEVEGRLDSAFCQRVIGMLLSDFTAICGAIEPDVFISSLCLPRVESSSDNSKTPQLSVEVRPRINSRVTRPTPSPKPAHLRAHSPWKASGGRPAVEPRESGRSTVSSLGLSYERFFDTDEVVSVEQIRESGLWFQRFDEVKAKMPRMTASSHQLKIAILDTGIDLENSWLSCHARRIRCWPDAGSCKDTDGHGTDIAYLLLRLAPEDVHIRVAKIAQSRFLRNVDILAIAKAIEHFSDHRGEKVDIINLSFGFAIYKTPELRPIWLAIRYARDNGVLIFAAAGNEGANDGVAWPAKLSDVVCVSAANSYGRPAGFSSGEGHRVWTLGVSTPTCRTDDKQRIIHRSGTSFSTPIAVAIAATVLAFMEGLGNEKDLLVPQDCEDLKSRLWTKTGMERVLCRTCVPSESLEHRLSYITHVPFLTMSAFSRLGIILNELRSVPEG</sequence>
<evidence type="ECO:0000256" key="6">
    <source>
        <dbReference type="SAM" id="MobiDB-lite"/>
    </source>
</evidence>
<dbReference type="Proteomes" id="UP001274830">
    <property type="component" value="Unassembled WGS sequence"/>
</dbReference>
<evidence type="ECO:0000256" key="1">
    <source>
        <dbReference type="ARBA" id="ARBA00011073"/>
    </source>
</evidence>
<organism evidence="9 10">
    <name type="scientific">Recurvomyces mirabilis</name>
    <dbReference type="NCBI Taxonomy" id="574656"/>
    <lineage>
        <taxon>Eukaryota</taxon>
        <taxon>Fungi</taxon>
        <taxon>Dikarya</taxon>
        <taxon>Ascomycota</taxon>
        <taxon>Pezizomycotina</taxon>
        <taxon>Dothideomycetes</taxon>
        <taxon>Dothideomycetidae</taxon>
        <taxon>Mycosphaerellales</taxon>
        <taxon>Teratosphaeriaceae</taxon>
        <taxon>Recurvomyces</taxon>
    </lineage>
</organism>
<evidence type="ECO:0000256" key="5">
    <source>
        <dbReference type="PROSITE-ProRule" id="PRU01240"/>
    </source>
</evidence>
<evidence type="ECO:0000313" key="9">
    <source>
        <dbReference type="EMBL" id="KAK3672611.1"/>
    </source>
</evidence>
<comment type="similarity">
    <text evidence="1 5">Belongs to the peptidase S8 family.</text>
</comment>
<feature type="compositionally biased region" description="Polar residues" evidence="6">
    <location>
        <begin position="505"/>
        <end position="516"/>
    </location>
</feature>
<evidence type="ECO:0000256" key="3">
    <source>
        <dbReference type="ARBA" id="ARBA00022801"/>
    </source>
</evidence>
<dbReference type="CDD" id="cd00306">
    <property type="entry name" value="Peptidases_S8_S53"/>
    <property type="match status" value="1"/>
</dbReference>
<dbReference type="AlphaFoldDB" id="A0AAE0TS88"/>
<feature type="region of interest" description="Disordered" evidence="6">
    <location>
        <begin position="505"/>
        <end position="562"/>
    </location>
</feature>
<dbReference type="Pfam" id="PF24476">
    <property type="entry name" value="DUF7580"/>
    <property type="match status" value="1"/>
</dbReference>
<dbReference type="PROSITE" id="PS00138">
    <property type="entry name" value="SUBTILASE_SER"/>
    <property type="match status" value="1"/>
</dbReference>
<evidence type="ECO:0000256" key="4">
    <source>
        <dbReference type="ARBA" id="ARBA00022825"/>
    </source>
</evidence>
<accession>A0AAE0TS88</accession>
<dbReference type="GO" id="GO:0004252">
    <property type="term" value="F:serine-type endopeptidase activity"/>
    <property type="evidence" value="ECO:0007669"/>
    <property type="project" value="UniProtKB-UniRule"/>
</dbReference>